<dbReference type="Gramene" id="novel_model_5417_5bd9a17a">
    <property type="protein sequence ID" value="cds.novel_model_5417_5bd9a17a"/>
    <property type="gene ID" value="novel_gene_2804_5bd9a17a"/>
</dbReference>
<dbReference type="GO" id="GO:0006914">
    <property type="term" value="P:autophagy"/>
    <property type="evidence" value="ECO:0007669"/>
    <property type="project" value="InterPro"/>
</dbReference>
<sequence length="216" mass="23315">MKNNHNKANNNSNSSNGFLPNSLKFISSCIKTASSGVRSASASVAASISGDPNAHKDQVLCACVDKLELGPTFIKHVLLLGYSNGFQVLDVENASSVGELVSKRDDPVTFLQMQPRPTKSNSDEGFAASHPLLLVVACDETQSSGLMQNGRDVLARNGYSEHQNGHPVYSPTAVRFYSLRSHNYVHVLRFRSTVYMVRCSPQIVAVGLASQVSFGL</sequence>
<evidence type="ECO:0000313" key="1">
    <source>
        <dbReference type="EnsemblPlants" id="cds.novel_model_5417_5bd9a17a"/>
    </source>
</evidence>
<evidence type="ECO:0000313" key="2">
    <source>
        <dbReference type="Proteomes" id="UP000596661"/>
    </source>
</evidence>
<dbReference type="InterPro" id="IPR045142">
    <property type="entry name" value="BCAS3-like"/>
</dbReference>
<dbReference type="EMBL" id="UZAU01000593">
    <property type="status" value="NOT_ANNOTATED_CDS"/>
    <property type="molecule type" value="Genomic_DNA"/>
</dbReference>
<dbReference type="AlphaFoldDB" id="A0A803R5R0"/>
<dbReference type="EnsemblPlants" id="novel_model_5417_5bd9a17a">
    <property type="protein sequence ID" value="cds.novel_model_5417_5bd9a17a"/>
    <property type="gene ID" value="novel_gene_2804_5bd9a17a"/>
</dbReference>
<proteinExistence type="predicted"/>
<reference evidence="1" key="1">
    <citation type="submission" date="2018-11" db="EMBL/GenBank/DDBJ databases">
        <authorList>
            <person name="Grassa J C."/>
        </authorList>
    </citation>
    <scope>NUCLEOTIDE SEQUENCE [LARGE SCALE GENOMIC DNA]</scope>
</reference>
<name>A0A803R5R0_CANSA</name>
<reference evidence="1" key="2">
    <citation type="submission" date="2021-03" db="UniProtKB">
        <authorList>
            <consortium name="EnsemblPlants"/>
        </authorList>
    </citation>
    <scope>IDENTIFICATION</scope>
</reference>
<dbReference type="Proteomes" id="UP000596661">
    <property type="component" value="Chromosome 6"/>
</dbReference>
<dbReference type="PANTHER" id="PTHR13268">
    <property type="entry name" value="BREAST CARCINOMA AMPLIFIED SEQUENCE 3"/>
    <property type="match status" value="1"/>
</dbReference>
<dbReference type="GO" id="GO:0042594">
    <property type="term" value="P:response to starvation"/>
    <property type="evidence" value="ECO:0007669"/>
    <property type="project" value="TreeGrafter"/>
</dbReference>
<protein>
    <submittedName>
        <fullName evidence="1">Uncharacterized protein</fullName>
    </submittedName>
</protein>
<dbReference type="GO" id="GO:0005737">
    <property type="term" value="C:cytoplasm"/>
    <property type="evidence" value="ECO:0007669"/>
    <property type="project" value="TreeGrafter"/>
</dbReference>
<dbReference type="PANTHER" id="PTHR13268:SF12">
    <property type="entry name" value="AUTOPHAGY-RELATED PROTEIN 18H"/>
    <property type="match status" value="1"/>
</dbReference>
<accession>A0A803R5R0</accession>
<dbReference type="OMA" id="CACVDKL"/>
<organism evidence="1 2">
    <name type="scientific">Cannabis sativa</name>
    <name type="common">Hemp</name>
    <name type="synonym">Marijuana</name>
    <dbReference type="NCBI Taxonomy" id="3483"/>
    <lineage>
        <taxon>Eukaryota</taxon>
        <taxon>Viridiplantae</taxon>
        <taxon>Streptophyta</taxon>
        <taxon>Embryophyta</taxon>
        <taxon>Tracheophyta</taxon>
        <taxon>Spermatophyta</taxon>
        <taxon>Magnoliopsida</taxon>
        <taxon>eudicotyledons</taxon>
        <taxon>Gunneridae</taxon>
        <taxon>Pentapetalae</taxon>
        <taxon>rosids</taxon>
        <taxon>fabids</taxon>
        <taxon>Rosales</taxon>
        <taxon>Cannabaceae</taxon>
        <taxon>Cannabis</taxon>
    </lineage>
</organism>
<keyword evidence="2" id="KW-1185">Reference proteome</keyword>